<dbReference type="Proteomes" id="UP000694044">
    <property type="component" value="Unassembled WGS sequence"/>
</dbReference>
<evidence type="ECO:0000313" key="2">
    <source>
        <dbReference type="Proteomes" id="UP000694044"/>
    </source>
</evidence>
<comment type="caution">
    <text evidence="1">The sequence shown here is derived from an EMBL/GenBank/DDBJ whole genome shotgun (WGS) entry which is preliminary data.</text>
</comment>
<keyword evidence="1" id="KW-0946">Virion</keyword>
<reference evidence="1" key="1">
    <citation type="submission" date="2021-02" db="EMBL/GenBank/DDBJ databases">
        <authorList>
            <person name="Palmer J.M."/>
        </authorList>
    </citation>
    <scope>NUCLEOTIDE SEQUENCE</scope>
    <source>
        <strain evidence="1">SCRP734</strain>
    </source>
</reference>
<proteinExistence type="predicted"/>
<accession>A0A8T1W2C1</accession>
<keyword evidence="1" id="KW-0261">Viral envelope protein</keyword>
<evidence type="ECO:0000313" key="1">
    <source>
        <dbReference type="EMBL" id="KAG7387565.1"/>
    </source>
</evidence>
<keyword evidence="2" id="KW-1185">Reference proteome</keyword>
<protein>
    <submittedName>
        <fullName evidence="1">Envelope glycoprotein</fullName>
    </submittedName>
</protein>
<dbReference type="OrthoDB" id="288590at2759"/>
<name>A0A8T1W2C1_9STRA</name>
<organism evidence="1 2">
    <name type="scientific">Phytophthora pseudosyringae</name>
    <dbReference type="NCBI Taxonomy" id="221518"/>
    <lineage>
        <taxon>Eukaryota</taxon>
        <taxon>Sar</taxon>
        <taxon>Stramenopiles</taxon>
        <taxon>Oomycota</taxon>
        <taxon>Peronosporomycetes</taxon>
        <taxon>Peronosporales</taxon>
        <taxon>Peronosporaceae</taxon>
        <taxon>Phytophthora</taxon>
    </lineage>
</organism>
<sequence>MRSFFRLLKDIKHTVRRASTNSRGYVEHELTKNKTDCKHLRLGNEWVIEETLPGFRNEMATYFSKMEYAAHRLLKVFTVALGEEPTFFDQFFLDDNSSRTRLNHYPATEDLEKTMGVTTTHTLAL</sequence>
<gene>
    <name evidence="1" type="primary">F3H_6</name>
    <name evidence="1" type="ORF">PHYPSEUDO_013959</name>
</gene>
<dbReference type="AlphaFoldDB" id="A0A8T1W2C1"/>
<dbReference type="EMBL" id="JAGDFM010000076">
    <property type="protein sequence ID" value="KAG7387565.1"/>
    <property type="molecule type" value="Genomic_DNA"/>
</dbReference>